<organism evidence="1 2">
    <name type="scientific">Poecilia reticulata</name>
    <name type="common">Guppy</name>
    <name type="synonym">Acanthophacelus reticulatus</name>
    <dbReference type="NCBI Taxonomy" id="8081"/>
    <lineage>
        <taxon>Eukaryota</taxon>
        <taxon>Metazoa</taxon>
        <taxon>Chordata</taxon>
        <taxon>Craniata</taxon>
        <taxon>Vertebrata</taxon>
        <taxon>Euteleostomi</taxon>
        <taxon>Actinopterygii</taxon>
        <taxon>Neopterygii</taxon>
        <taxon>Teleostei</taxon>
        <taxon>Neoteleostei</taxon>
        <taxon>Acanthomorphata</taxon>
        <taxon>Ovalentaria</taxon>
        <taxon>Atherinomorphae</taxon>
        <taxon>Cyprinodontiformes</taxon>
        <taxon>Poeciliidae</taxon>
        <taxon>Poeciliinae</taxon>
        <taxon>Poecilia</taxon>
    </lineage>
</organism>
<dbReference type="Bgee" id="ENSPREG00000001642">
    <property type="expression patterns" value="Expressed in head"/>
</dbReference>
<dbReference type="GO" id="GO:1990414">
    <property type="term" value="P:replication-born double-strand break repair via sister chromatid exchange"/>
    <property type="evidence" value="ECO:0007669"/>
    <property type="project" value="TreeGrafter"/>
</dbReference>
<name>A0A3P9MY79_POERE</name>
<reference evidence="1" key="2">
    <citation type="submission" date="2025-08" db="UniProtKB">
        <authorList>
            <consortium name="Ensembl"/>
        </authorList>
    </citation>
    <scope>IDENTIFICATION</scope>
    <source>
        <strain evidence="1">Guanapo</strain>
    </source>
</reference>
<dbReference type="GO" id="GO:0043240">
    <property type="term" value="C:Fanconi anaemia nuclear complex"/>
    <property type="evidence" value="ECO:0007669"/>
    <property type="project" value="InterPro"/>
</dbReference>
<protein>
    <submittedName>
        <fullName evidence="1">FA complementation group B</fullName>
    </submittedName>
</protein>
<evidence type="ECO:0000313" key="1">
    <source>
        <dbReference type="Ensembl" id="ENSPREP00000002317.1"/>
    </source>
</evidence>
<dbReference type="GeneTree" id="ENSGT00390000009885"/>
<keyword evidence="2" id="KW-1185">Reference proteome</keyword>
<sequence length="717" mass="78980">MEKLPSDDSNRNVHGLSHGGKIILFTCKRDPAVNVSERSGLTFRSFYFEREGNAFLNATEGATAISRKLSAHIDIVTCKCAVDVQKRVKTAFVLVTKKSEKGSSFKYSLLALRSSHRLEPCIEFKLPYQMKGKVSILQGPTVMWSHDNSVSYTSPLAEGVRKIPIQMSKCLFGELPIQKGQLFALGLSEPPLDNHSPTLGYLFEGGQAFDGSLVLPHPYICITQCMRVLTADRVDGVLRCAVIAATSNQQLVLFENGTVKDTCEVPFGQAEDIQMVDTGRNGCLFVVSFKQGHVCAIWKETFQEGLVALWDSDEESNDETLDDKLHETPALSSRPKIDKLWHRITEEQLVVGLILTADSAIPASGVSLSLLTEPGQNSTPAVIQTRSQVFWLPARVPSTPTLTSPSSGFAFSEPAAKRSRQHIASDDFSAGRLAVTAVTKLAPLLTSGCVKCRAMLHFAEKAEAVFPGSGPTTAVLHCGEVSLDIRDLCQKPLLQNPQIKTDEVREDLLSLLTVLDNSVLRIDSPDYSLGDIDGWIRRKEGFKKIDVSPEYLLLDSPGSSAPLLLRWHQISPFQGDLSIHGSQLQMLQFLDSMLSYLPDSCFVQPVKRARSQSTAQKFASALEKEVLSLREGLSSLLCVKDEEERNEGRAGHGETPDSGSAEDLVRCCREAWQQNVEKSRLRLNPVVDAGRYREMVKSISQVKMDSDLAALWELNQS</sequence>
<dbReference type="PANTHER" id="PTHR28450">
    <property type="entry name" value="FANCONI ANEMIA GROUP B PROTEIN"/>
    <property type="match status" value="1"/>
</dbReference>
<dbReference type="InterPro" id="IPR033333">
    <property type="entry name" value="FANCB"/>
</dbReference>
<accession>A0A3P9MY79</accession>
<dbReference type="Ensembl" id="ENSPRET00000002365.1">
    <property type="protein sequence ID" value="ENSPREP00000002317.1"/>
    <property type="gene ID" value="ENSPREG00000001642.1"/>
</dbReference>
<dbReference type="GO" id="GO:2000042">
    <property type="term" value="P:negative regulation of double-strand break repair via homologous recombination"/>
    <property type="evidence" value="ECO:0007669"/>
    <property type="project" value="TreeGrafter"/>
</dbReference>
<reference evidence="1" key="3">
    <citation type="submission" date="2025-09" db="UniProtKB">
        <authorList>
            <consortium name="Ensembl"/>
        </authorList>
    </citation>
    <scope>IDENTIFICATION</scope>
    <source>
        <strain evidence="1">Guanapo</strain>
    </source>
</reference>
<dbReference type="AlphaFoldDB" id="A0A3P9MY79"/>
<proteinExistence type="predicted"/>
<dbReference type="Proteomes" id="UP000242638">
    <property type="component" value="Unassembled WGS sequence"/>
</dbReference>
<evidence type="ECO:0000313" key="2">
    <source>
        <dbReference type="Proteomes" id="UP000242638"/>
    </source>
</evidence>
<dbReference type="PANTHER" id="PTHR28450:SF1">
    <property type="entry name" value="FANCONI ANEMIA GROUP B PROTEIN"/>
    <property type="match status" value="1"/>
</dbReference>
<dbReference type="GO" id="GO:1905168">
    <property type="term" value="P:positive regulation of double-strand break repair via homologous recombination"/>
    <property type="evidence" value="ECO:0007669"/>
    <property type="project" value="TreeGrafter"/>
</dbReference>
<dbReference type="GO" id="GO:0036297">
    <property type="term" value="P:interstrand cross-link repair"/>
    <property type="evidence" value="ECO:0007669"/>
    <property type="project" value="InterPro"/>
</dbReference>
<reference evidence="2" key="1">
    <citation type="submission" date="2013-11" db="EMBL/GenBank/DDBJ databases">
        <title>The genomic landscape of the Guanapo guppy.</title>
        <authorList>
            <person name="Kuenstner A."/>
            <person name="Dreyer C."/>
        </authorList>
    </citation>
    <scope>NUCLEOTIDE SEQUENCE</scope>
    <source>
        <strain evidence="2">Guanapo</strain>
    </source>
</reference>